<dbReference type="InterPro" id="IPR001236">
    <property type="entry name" value="Lactate/malate_DH_N"/>
</dbReference>
<feature type="active site" description="Proton acceptor" evidence="7 8">
    <location>
        <position position="176"/>
    </location>
</feature>
<dbReference type="Pfam" id="PF02866">
    <property type="entry name" value="Ldh_1_C"/>
    <property type="match status" value="1"/>
</dbReference>
<dbReference type="SUPFAM" id="SSF51735">
    <property type="entry name" value="NAD(P)-binding Rossmann-fold domains"/>
    <property type="match status" value="1"/>
</dbReference>
<evidence type="ECO:0000256" key="2">
    <source>
        <dbReference type="ARBA" id="ARBA00006054"/>
    </source>
</evidence>
<evidence type="ECO:0000313" key="12">
    <source>
        <dbReference type="EMBL" id="TBW73581.1"/>
    </source>
</evidence>
<dbReference type="PANTHER" id="PTHR43128:SF16">
    <property type="entry name" value="L-LACTATE DEHYDROGENASE"/>
    <property type="match status" value="1"/>
</dbReference>
<dbReference type="PRINTS" id="PR00086">
    <property type="entry name" value="LLDHDRGNASE"/>
</dbReference>
<feature type="domain" description="Lactate/malate dehydrogenase N-terminal" evidence="10">
    <location>
        <begin position="5"/>
        <end position="143"/>
    </location>
</feature>
<comment type="caution">
    <text evidence="7">Lacks conserved residue(s) required for the propagation of feature annotation.</text>
</comment>
<evidence type="ECO:0000256" key="1">
    <source>
        <dbReference type="ARBA" id="ARBA00004843"/>
    </source>
</evidence>
<dbReference type="InterPro" id="IPR036291">
    <property type="entry name" value="NAD(P)-bd_dom_sf"/>
</dbReference>
<accession>A0A4Q9WDS5</accession>
<evidence type="ECO:0000259" key="11">
    <source>
        <dbReference type="Pfam" id="PF02866"/>
    </source>
</evidence>
<keyword evidence="4 7" id="KW-0560">Oxidoreductase</keyword>
<evidence type="ECO:0000256" key="8">
    <source>
        <dbReference type="PIRSR" id="PIRSR000102-1"/>
    </source>
</evidence>
<comment type="similarity">
    <text evidence="2 7">Belongs to the LDH/MDH superfamily. LDH family.</text>
</comment>
<evidence type="ECO:0000256" key="7">
    <source>
        <dbReference type="HAMAP-Rule" id="MF_00488"/>
    </source>
</evidence>
<dbReference type="EC" id="1.1.1.27" evidence="3 7"/>
<dbReference type="InterPro" id="IPR011304">
    <property type="entry name" value="L-lactate_DH"/>
</dbReference>
<dbReference type="Gene3D" id="3.40.50.720">
    <property type="entry name" value="NAD(P)-binding Rossmann-like Domain"/>
    <property type="match status" value="1"/>
</dbReference>
<comment type="pathway">
    <text evidence="1 7">Fermentation; pyruvate fermentation to lactate; (S)-lactate from pyruvate: step 1/1.</text>
</comment>
<dbReference type="InterPro" id="IPR001557">
    <property type="entry name" value="L-lactate/malate_DH"/>
</dbReference>
<feature type="binding site" evidence="9">
    <location>
        <position position="96"/>
    </location>
    <ligand>
        <name>NAD(+)</name>
        <dbReference type="ChEBI" id="CHEBI:57540"/>
    </ligand>
</feature>
<feature type="modified residue" description="Phosphotyrosine" evidence="7">
    <location>
        <position position="222"/>
    </location>
</feature>
<dbReference type="PIRSF" id="PIRSF000102">
    <property type="entry name" value="Lac_mal_DH"/>
    <property type="match status" value="1"/>
</dbReference>
<dbReference type="EMBL" id="SCHB01000001">
    <property type="protein sequence ID" value="TBW73581.1"/>
    <property type="molecule type" value="Genomic_DNA"/>
</dbReference>
<proteinExistence type="inferred from homology"/>
<dbReference type="RefSeq" id="WP_002492388.1">
    <property type="nucleotide sequence ID" value="NZ_AP021848.1"/>
</dbReference>
<keyword evidence="7" id="KW-0963">Cytoplasm</keyword>
<evidence type="ECO:0000256" key="5">
    <source>
        <dbReference type="ARBA" id="ARBA00023027"/>
    </source>
</evidence>
<keyword evidence="5 7" id="KW-0520">NAD</keyword>
<evidence type="ECO:0000256" key="9">
    <source>
        <dbReference type="PIRSR" id="PIRSR000102-3"/>
    </source>
</evidence>
<dbReference type="GO" id="GO:0004459">
    <property type="term" value="F:L-lactate dehydrogenase (NAD+) activity"/>
    <property type="evidence" value="ECO:0007669"/>
    <property type="project" value="UniProtKB-UniRule"/>
</dbReference>
<name>A0A4Q9WDS5_STALU</name>
<dbReference type="UniPathway" id="UPA00554">
    <property type="reaction ID" value="UER00611"/>
</dbReference>
<evidence type="ECO:0000313" key="13">
    <source>
        <dbReference type="Proteomes" id="UP000293637"/>
    </source>
</evidence>
<dbReference type="CDD" id="cd05291">
    <property type="entry name" value="HicDH_like"/>
    <property type="match status" value="1"/>
</dbReference>
<dbReference type="Pfam" id="PF00056">
    <property type="entry name" value="Ldh_1_N"/>
    <property type="match status" value="1"/>
</dbReference>
<feature type="binding site" evidence="7 9">
    <location>
        <position position="35"/>
    </location>
    <ligand>
        <name>NAD(+)</name>
        <dbReference type="ChEBI" id="CHEBI:57540"/>
    </ligand>
</feature>
<dbReference type="GO" id="GO:0006096">
    <property type="term" value="P:glycolytic process"/>
    <property type="evidence" value="ECO:0007669"/>
    <property type="project" value="UniProtKB-UniRule"/>
</dbReference>
<comment type="catalytic activity">
    <reaction evidence="6 7">
        <text>(S)-lactate + NAD(+) = pyruvate + NADH + H(+)</text>
        <dbReference type="Rhea" id="RHEA:23444"/>
        <dbReference type="ChEBI" id="CHEBI:15361"/>
        <dbReference type="ChEBI" id="CHEBI:15378"/>
        <dbReference type="ChEBI" id="CHEBI:16651"/>
        <dbReference type="ChEBI" id="CHEBI:57540"/>
        <dbReference type="ChEBI" id="CHEBI:57945"/>
        <dbReference type="EC" id="1.1.1.27"/>
    </reaction>
</comment>
<feature type="domain" description="Lactate/malate dehydrogenase C-terminal" evidence="11">
    <location>
        <begin position="146"/>
        <end position="306"/>
    </location>
</feature>
<comment type="subcellular location">
    <subcellularLocation>
        <location evidence="7">Cytoplasm</location>
    </subcellularLocation>
</comment>
<dbReference type="GO" id="GO:0006089">
    <property type="term" value="P:lactate metabolic process"/>
    <property type="evidence" value="ECO:0007669"/>
    <property type="project" value="TreeGrafter"/>
</dbReference>
<evidence type="ECO:0000256" key="3">
    <source>
        <dbReference type="ARBA" id="ARBA00012967"/>
    </source>
</evidence>
<dbReference type="SUPFAM" id="SSF56327">
    <property type="entry name" value="LDH C-terminal domain-like"/>
    <property type="match status" value="1"/>
</dbReference>
<dbReference type="Proteomes" id="UP000293637">
    <property type="component" value="Unassembled WGS sequence"/>
</dbReference>
<dbReference type="GO" id="GO:0005737">
    <property type="term" value="C:cytoplasm"/>
    <property type="evidence" value="ECO:0007669"/>
    <property type="project" value="UniProtKB-SubCell"/>
</dbReference>
<dbReference type="PROSITE" id="PS00064">
    <property type="entry name" value="L_LDH"/>
    <property type="match status" value="1"/>
</dbReference>
<feature type="binding site" evidence="7">
    <location>
        <begin position="149"/>
        <end position="152"/>
    </location>
    <ligand>
        <name>substrate</name>
    </ligand>
</feature>
<comment type="subunit">
    <text evidence="7">Homotetramer.</text>
</comment>
<feature type="binding site" evidence="7">
    <location>
        <begin position="121"/>
        <end position="124"/>
    </location>
    <ligand>
        <name>substrate</name>
    </ligand>
</feature>
<feature type="binding site" evidence="7">
    <location>
        <position position="144"/>
    </location>
    <ligand>
        <name>NAD(+)</name>
        <dbReference type="ChEBI" id="CHEBI:57540"/>
    </ligand>
</feature>
<comment type="function">
    <text evidence="7">Catalyzes the conversion of lactate to pyruvate.</text>
</comment>
<evidence type="ECO:0000256" key="6">
    <source>
        <dbReference type="ARBA" id="ARBA00049258"/>
    </source>
</evidence>
<feature type="binding site" evidence="7">
    <location>
        <position position="14"/>
    </location>
    <ligand>
        <name>NAD(+)</name>
        <dbReference type="ChEBI" id="CHEBI:57540"/>
    </ligand>
</feature>
<feature type="binding site" evidence="7">
    <location>
        <position position="40"/>
    </location>
    <ligand>
        <name>NAD(+)</name>
        <dbReference type="ChEBI" id="CHEBI:57540"/>
    </ligand>
</feature>
<dbReference type="PANTHER" id="PTHR43128">
    <property type="entry name" value="L-2-HYDROXYCARBOXYLATE DEHYDROGENASE (NAD(P)(+))"/>
    <property type="match status" value="1"/>
</dbReference>
<feature type="binding site" evidence="9">
    <location>
        <begin position="10"/>
        <end position="15"/>
    </location>
    <ligand>
        <name>NAD(+)</name>
        <dbReference type="ChEBI" id="CHEBI:57540"/>
    </ligand>
</feature>
<dbReference type="GeneID" id="58091173"/>
<dbReference type="InterPro" id="IPR018177">
    <property type="entry name" value="L-lactate_DH_AS"/>
</dbReference>
<dbReference type="HAMAP" id="MF_00488">
    <property type="entry name" value="Lactate_dehydrog"/>
    <property type="match status" value="1"/>
</dbReference>
<comment type="caution">
    <text evidence="12">The sequence shown here is derived from an EMBL/GenBank/DDBJ whole genome shotgun (WGS) entry which is preliminary data.</text>
</comment>
<dbReference type="InterPro" id="IPR015955">
    <property type="entry name" value="Lactate_DH/Glyco_Ohase_4_C"/>
</dbReference>
<feature type="binding site" evidence="7">
    <location>
        <position position="89"/>
    </location>
    <ligand>
        <name>substrate</name>
    </ligand>
</feature>
<dbReference type="AlphaFoldDB" id="A0A4Q9WDS5"/>
<protein>
    <recommendedName>
        <fullName evidence="3 7">L-lactate dehydrogenase</fullName>
        <shortName evidence="7">L-LDH</shortName>
        <ecNumber evidence="3 7">1.1.1.27</ecNumber>
    </recommendedName>
</protein>
<reference evidence="12 13" key="1">
    <citation type="journal article" date="2019" name="Sci. Transl. Med.">
        <title>Quorum sensing between bacterial species on the skin protects against epidermal injury in atopic dermatitis.</title>
        <authorList>
            <person name="Williams M.R."/>
        </authorList>
    </citation>
    <scope>NUCLEOTIDE SEQUENCE [LARGE SCALE GENOMIC DNA]</scope>
    <source>
        <strain evidence="12 13">E7</strain>
    </source>
</reference>
<feature type="binding site" evidence="7">
    <location>
        <position position="231"/>
    </location>
    <ligand>
        <name>substrate</name>
    </ligand>
</feature>
<evidence type="ECO:0000256" key="4">
    <source>
        <dbReference type="ARBA" id="ARBA00023002"/>
    </source>
</evidence>
<dbReference type="Gene3D" id="3.90.110.10">
    <property type="entry name" value="Lactate dehydrogenase/glycoside hydrolase, family 4, C-terminal"/>
    <property type="match status" value="1"/>
</dbReference>
<gene>
    <name evidence="7" type="primary">ldh</name>
    <name evidence="12" type="ORF">EQ812_01905</name>
</gene>
<dbReference type="InterPro" id="IPR022383">
    <property type="entry name" value="Lactate/malate_DH_C"/>
</dbReference>
<dbReference type="NCBIfam" id="NF000824">
    <property type="entry name" value="PRK00066.1"/>
    <property type="match status" value="1"/>
</dbReference>
<dbReference type="NCBIfam" id="TIGR01771">
    <property type="entry name" value="L-LDH-NAD"/>
    <property type="match status" value="1"/>
</dbReference>
<keyword evidence="7" id="KW-0597">Phosphoprotein</keyword>
<organism evidence="12 13">
    <name type="scientific">Staphylococcus lugdunensis</name>
    <dbReference type="NCBI Taxonomy" id="28035"/>
    <lineage>
        <taxon>Bacteria</taxon>
        <taxon>Bacillati</taxon>
        <taxon>Bacillota</taxon>
        <taxon>Bacilli</taxon>
        <taxon>Bacillales</taxon>
        <taxon>Staphylococcaceae</taxon>
        <taxon>Staphylococcus</taxon>
    </lineage>
</organism>
<sequence>MKRNKIVLIGSGHVGSSFAYALVSHGSADELAIIDIDTEKAEADVWDLNHTTPFSHKPVNVYIGDYSDCQDADIIVICASASLPKGETRLKLLEDNVEIFVPMVQKIVDQGFDGHIILPSNPVDIMSYVVKKVSGFPKSKVIGTGTLLDSSRFQYYIGQALNVAPQSVYAPVVGEHGDSQIAVWSHARVAGEPVLPMLQQCYGNNVDAEVQRITEITKNVGYDIYVRKGTTCFGVALGILRVVEAILNNQNIILNVSSYVEGEYGLTDLYIGTPTRINGAGAQQVIELKLTEEEQHQLQQSAAVIHDYQQRADALIEKFKK</sequence>
<evidence type="ECO:0000259" key="10">
    <source>
        <dbReference type="Pfam" id="PF00056"/>
    </source>
</evidence>
<feature type="binding site" evidence="7">
    <location>
        <position position="66"/>
    </location>
    <ligand>
        <name>NAD(+)</name>
        <dbReference type="ChEBI" id="CHEBI:57540"/>
    </ligand>
</feature>